<organism evidence="2 3">
    <name type="scientific">Tetragonisca angustula</name>
    <dbReference type="NCBI Taxonomy" id="166442"/>
    <lineage>
        <taxon>Eukaryota</taxon>
        <taxon>Metazoa</taxon>
        <taxon>Ecdysozoa</taxon>
        <taxon>Arthropoda</taxon>
        <taxon>Hexapoda</taxon>
        <taxon>Insecta</taxon>
        <taxon>Pterygota</taxon>
        <taxon>Neoptera</taxon>
        <taxon>Endopterygota</taxon>
        <taxon>Hymenoptera</taxon>
        <taxon>Apocrita</taxon>
        <taxon>Aculeata</taxon>
        <taxon>Apoidea</taxon>
        <taxon>Anthophila</taxon>
        <taxon>Apidae</taxon>
        <taxon>Tetragonisca</taxon>
    </lineage>
</organism>
<dbReference type="EMBL" id="JAWNGG020000119">
    <property type="protein sequence ID" value="KAK9300948.1"/>
    <property type="molecule type" value="Genomic_DNA"/>
</dbReference>
<keyword evidence="3" id="KW-1185">Reference proteome</keyword>
<sequence length="109" mass="12236">MQLEARFVTNVSTGKPKTLQRKAQPTAIGENDRSHGLRNGEREMQTWPFGGQLRKCATARPRSPAWSPRQTRMTVTVSLSEFRCGNACDTAMPAWTWRGVTQQGTVDRT</sequence>
<feature type="compositionally biased region" description="Basic and acidic residues" evidence="1">
    <location>
        <begin position="30"/>
        <end position="41"/>
    </location>
</feature>
<protein>
    <submittedName>
        <fullName evidence="2">Uncharacterized protein</fullName>
    </submittedName>
</protein>
<comment type="caution">
    <text evidence="2">The sequence shown here is derived from an EMBL/GenBank/DDBJ whole genome shotgun (WGS) entry which is preliminary data.</text>
</comment>
<name>A0AAW0ZTP5_9HYME</name>
<evidence type="ECO:0000313" key="2">
    <source>
        <dbReference type="EMBL" id="KAK9300948.1"/>
    </source>
</evidence>
<accession>A0AAW0ZTP5</accession>
<gene>
    <name evidence="2" type="ORF">QLX08_006536</name>
</gene>
<reference evidence="2 3" key="1">
    <citation type="submission" date="2024-05" db="EMBL/GenBank/DDBJ databases">
        <title>The nuclear and mitochondrial genome assemblies of Tetragonisca angustula (Apidae: Meliponini), a tiny yet remarkable pollinator in the Neotropics.</title>
        <authorList>
            <person name="Ferrari R."/>
            <person name="Ricardo P.C."/>
            <person name="Dias F.C."/>
            <person name="Araujo N.S."/>
            <person name="Soares D.O."/>
            <person name="Zhou Q.-S."/>
            <person name="Zhu C.-D."/>
            <person name="Coutinho L."/>
            <person name="Airas M.C."/>
            <person name="Batista T.M."/>
        </authorList>
    </citation>
    <scope>NUCLEOTIDE SEQUENCE [LARGE SCALE GENOMIC DNA]</scope>
    <source>
        <strain evidence="2">ASF017062</strain>
        <tissue evidence="2">Abdomen</tissue>
    </source>
</reference>
<evidence type="ECO:0000313" key="3">
    <source>
        <dbReference type="Proteomes" id="UP001432146"/>
    </source>
</evidence>
<proteinExistence type="predicted"/>
<feature type="region of interest" description="Disordered" evidence="1">
    <location>
        <begin position="8"/>
        <end position="41"/>
    </location>
</feature>
<evidence type="ECO:0000256" key="1">
    <source>
        <dbReference type="SAM" id="MobiDB-lite"/>
    </source>
</evidence>
<dbReference type="AlphaFoldDB" id="A0AAW0ZTP5"/>
<dbReference type="Proteomes" id="UP001432146">
    <property type="component" value="Unassembled WGS sequence"/>
</dbReference>